<proteinExistence type="predicted"/>
<dbReference type="AlphaFoldDB" id="A0A087E625"/>
<accession>A0A087E625</accession>
<evidence type="ECO:0000256" key="1">
    <source>
        <dbReference type="SAM" id="MobiDB-lite"/>
    </source>
</evidence>
<organism evidence="2 3">
    <name type="scientific">Bifidobacterium thermacidophilum subsp. thermacidophilum</name>
    <dbReference type="NCBI Taxonomy" id="79262"/>
    <lineage>
        <taxon>Bacteria</taxon>
        <taxon>Bacillati</taxon>
        <taxon>Actinomycetota</taxon>
        <taxon>Actinomycetes</taxon>
        <taxon>Bifidobacteriales</taxon>
        <taxon>Bifidobacteriaceae</taxon>
        <taxon>Bifidobacterium</taxon>
    </lineage>
</organism>
<evidence type="ECO:0000313" key="2">
    <source>
        <dbReference type="EMBL" id="KFJ03226.1"/>
    </source>
</evidence>
<comment type="caution">
    <text evidence="2">The sequence shown here is derived from an EMBL/GenBank/DDBJ whole genome shotgun (WGS) entry which is preliminary data.</text>
</comment>
<dbReference type="EMBL" id="JGZT01000005">
    <property type="protein sequence ID" value="KFJ03226.1"/>
    <property type="molecule type" value="Genomic_DNA"/>
</dbReference>
<feature type="compositionally biased region" description="Basic residues" evidence="1">
    <location>
        <begin position="53"/>
        <end position="62"/>
    </location>
</feature>
<protein>
    <submittedName>
        <fullName evidence="2">Uncharacterized protein</fullName>
    </submittedName>
</protein>
<reference evidence="2 3" key="1">
    <citation type="submission" date="2014-03" db="EMBL/GenBank/DDBJ databases">
        <title>Genomics of Bifidobacteria.</title>
        <authorList>
            <person name="Ventura M."/>
            <person name="Milani C."/>
            <person name="Lugli G.A."/>
        </authorList>
    </citation>
    <scope>NUCLEOTIDE SEQUENCE [LARGE SCALE GENOMIC DNA]</scope>
    <source>
        <strain evidence="2 3">LMG 21395</strain>
    </source>
</reference>
<dbReference type="Proteomes" id="UP000029003">
    <property type="component" value="Unassembled WGS sequence"/>
</dbReference>
<name>A0A087E625_9BIFI</name>
<evidence type="ECO:0000313" key="3">
    <source>
        <dbReference type="Proteomes" id="UP000029003"/>
    </source>
</evidence>
<gene>
    <name evidence="2" type="ORF">THER5_2014</name>
</gene>
<sequence length="62" mass="6772">MPCARALVYHARTHKRPAHRGRTDVGGGRQHGSACRRLRGKTTPGAGGGMHGVRCRKRKVNE</sequence>
<feature type="region of interest" description="Disordered" evidence="1">
    <location>
        <begin position="13"/>
        <end position="62"/>
    </location>
</feature>